<evidence type="ECO:0000313" key="2">
    <source>
        <dbReference type="EMBL" id="MFC6085876.1"/>
    </source>
</evidence>
<dbReference type="Proteomes" id="UP001596137">
    <property type="component" value="Unassembled WGS sequence"/>
</dbReference>
<dbReference type="EMBL" id="JBHSRF010000071">
    <property type="protein sequence ID" value="MFC6085876.1"/>
    <property type="molecule type" value="Genomic_DNA"/>
</dbReference>
<reference evidence="2" key="3">
    <citation type="submission" date="2024-09" db="EMBL/GenBank/DDBJ databases">
        <authorList>
            <person name="Sun Q."/>
            <person name="Mori K."/>
        </authorList>
    </citation>
    <scope>NUCLEOTIDE SEQUENCE</scope>
    <source>
        <strain evidence="2">JCM 30346</strain>
    </source>
</reference>
<accession>A0ABW1NRG5</accession>
<dbReference type="EMBL" id="JBHSRF010000071">
    <property type="protein sequence ID" value="MFC6085875.1"/>
    <property type="molecule type" value="Genomic_DNA"/>
</dbReference>
<reference evidence="2" key="1">
    <citation type="journal article" date="2014" name="Int. J. Syst. Evol. Microbiol.">
        <title>Complete genome of a new Firmicutes species belonging to the dominant human colonic microbiota ('Ruminococcus bicirculans') reveals two chromosomes and a selective capacity to utilize plant glucans.</title>
        <authorList>
            <consortium name="NISC Comparative Sequencing Program"/>
            <person name="Wegmann U."/>
            <person name="Louis P."/>
            <person name="Goesmann A."/>
            <person name="Henrissat B."/>
            <person name="Duncan S.H."/>
            <person name="Flint H.J."/>
        </authorList>
    </citation>
    <scope>NUCLEOTIDE SEQUENCE</scope>
    <source>
        <strain evidence="2">JCM 30346</strain>
    </source>
</reference>
<evidence type="ECO:0000313" key="3">
    <source>
        <dbReference type="Proteomes" id="UP001596137"/>
    </source>
</evidence>
<gene>
    <name evidence="1" type="ORF">ACFP1K_32240</name>
    <name evidence="2" type="ORF">ACFP1K_32245</name>
</gene>
<keyword evidence="3" id="KW-1185">Reference proteome</keyword>
<dbReference type="NCBIfam" id="NF038154">
    <property type="entry name" value="lanthi_III_a"/>
    <property type="match status" value="1"/>
</dbReference>
<name>A0ABW1NRG5_9ACTN</name>
<proteinExistence type="predicted"/>
<evidence type="ECO:0000313" key="1">
    <source>
        <dbReference type="EMBL" id="MFC6085875.1"/>
    </source>
</evidence>
<protein>
    <submittedName>
        <fullName evidence="2">Class III lanthipeptide</fullName>
    </submittedName>
</protein>
<comment type="caution">
    <text evidence="2">The sequence shown here is derived from an EMBL/GenBank/DDBJ whole genome shotgun (WGS) entry which is preliminary data.</text>
</comment>
<organism evidence="2 3">
    <name type="scientific">Sphaerisporangium aureirubrum</name>
    <dbReference type="NCBI Taxonomy" id="1544736"/>
    <lineage>
        <taxon>Bacteria</taxon>
        <taxon>Bacillati</taxon>
        <taxon>Actinomycetota</taxon>
        <taxon>Actinomycetes</taxon>
        <taxon>Streptosporangiales</taxon>
        <taxon>Streptosporangiaceae</taxon>
        <taxon>Sphaerisporangium</taxon>
    </lineage>
</organism>
<sequence>MTTILALQELGAELEQDAPLSTLSWHCGSTN</sequence>
<reference evidence="3" key="2">
    <citation type="journal article" date="2019" name="Int. J. Syst. Evol. Microbiol.">
        <title>The Global Catalogue of Microorganisms (GCM) 10K type strain sequencing project: providing services to taxonomists for standard genome sequencing and annotation.</title>
        <authorList>
            <consortium name="The Broad Institute Genomics Platform"/>
            <consortium name="The Broad Institute Genome Sequencing Center for Infectious Disease"/>
            <person name="Wu L."/>
            <person name="Ma J."/>
        </authorList>
    </citation>
    <scope>NUCLEOTIDE SEQUENCE [LARGE SCALE GENOMIC DNA]</scope>
    <source>
        <strain evidence="3">JCM 30346</strain>
    </source>
</reference>
<dbReference type="RefSeq" id="WP_380760475.1">
    <property type="nucleotide sequence ID" value="NZ_JBHSRF010000071.1"/>
</dbReference>